<dbReference type="Gene3D" id="2.160.10.10">
    <property type="entry name" value="Hexapeptide repeat proteins"/>
    <property type="match status" value="1"/>
</dbReference>
<proteinExistence type="predicted"/>
<dbReference type="CDD" id="cd03360">
    <property type="entry name" value="LbH_AT_putative"/>
    <property type="match status" value="1"/>
</dbReference>
<protein>
    <submittedName>
        <fullName evidence="4">Hexapeptide transferase</fullName>
    </submittedName>
</protein>
<name>A0A1B2DPW4_9BACL</name>
<evidence type="ECO:0000313" key="4">
    <source>
        <dbReference type="EMBL" id="ANY69763.1"/>
    </source>
</evidence>
<sequence length="220" mass="22489">MNAVSANPYRTVVVGAGGHAKVVVDIFRTSETYEVIGCIGREQGGQVLNVPVLGDDALLPLLLEQGVRHAFIAIGDNAARLRLALHVQSLGFELINAISPLAYIAPSATLGYGIAVMPGGIIQPDARIGSLTIINTAATVDHDCIIGEACHLAPGTTLSGGVTVGDGSFLGTGTVVIDGIRIGAGCMIGAGAAVIRNIPDHTLAVGVPATVKRLLNQERT</sequence>
<organism evidence="4">
    <name type="scientific">Paenibacillus sp. BIHB 4019</name>
    <dbReference type="NCBI Taxonomy" id="1870819"/>
    <lineage>
        <taxon>Bacteria</taxon>
        <taxon>Bacillati</taxon>
        <taxon>Bacillota</taxon>
        <taxon>Bacilli</taxon>
        <taxon>Bacillales</taxon>
        <taxon>Paenibacillaceae</taxon>
        <taxon>Paenibacillus</taxon>
    </lineage>
</organism>
<feature type="domain" description="PglD N-terminal" evidence="3">
    <location>
        <begin position="12"/>
        <end position="84"/>
    </location>
</feature>
<evidence type="ECO:0000259" key="3">
    <source>
        <dbReference type="Pfam" id="PF17836"/>
    </source>
</evidence>
<dbReference type="SUPFAM" id="SSF51161">
    <property type="entry name" value="Trimeric LpxA-like enzymes"/>
    <property type="match status" value="1"/>
</dbReference>
<dbReference type="NCBIfam" id="TIGR03570">
    <property type="entry name" value="NeuD_NnaD"/>
    <property type="match status" value="1"/>
</dbReference>
<dbReference type="PANTHER" id="PTHR43300:SF7">
    <property type="entry name" value="UDP-N-ACETYLBACILLOSAMINE N-ACETYLTRANSFERASE"/>
    <property type="match status" value="1"/>
</dbReference>
<evidence type="ECO:0000256" key="1">
    <source>
        <dbReference type="PIRSR" id="PIRSR620019-1"/>
    </source>
</evidence>
<feature type="site" description="Increases basicity of active site His" evidence="1">
    <location>
        <position position="143"/>
    </location>
</feature>
<dbReference type="PANTHER" id="PTHR43300">
    <property type="entry name" value="ACETYLTRANSFERASE"/>
    <property type="match status" value="1"/>
</dbReference>
<dbReference type="InterPro" id="IPR011004">
    <property type="entry name" value="Trimer_LpxA-like_sf"/>
</dbReference>
<feature type="active site" description="Proton acceptor" evidence="1">
    <location>
        <position position="142"/>
    </location>
</feature>
<dbReference type="Gene3D" id="3.40.50.20">
    <property type="match status" value="1"/>
</dbReference>
<dbReference type="InterPro" id="IPR001451">
    <property type="entry name" value="Hexapep"/>
</dbReference>
<feature type="binding site" evidence="2">
    <location>
        <position position="75"/>
    </location>
    <ligand>
        <name>substrate</name>
    </ligand>
</feature>
<gene>
    <name evidence="4" type="ORF">BBD42_27170</name>
</gene>
<dbReference type="EMBL" id="CP016808">
    <property type="protein sequence ID" value="ANY69763.1"/>
    <property type="molecule type" value="Genomic_DNA"/>
</dbReference>
<dbReference type="Pfam" id="PF17836">
    <property type="entry name" value="PglD_N"/>
    <property type="match status" value="1"/>
</dbReference>
<dbReference type="Pfam" id="PF00132">
    <property type="entry name" value="Hexapep"/>
    <property type="match status" value="1"/>
</dbReference>
<reference evidence="4" key="1">
    <citation type="submission" date="2016-08" db="EMBL/GenBank/DDBJ databases">
        <title>Complete Genome Seqeunce of Paenibacillus sp. BIHB 4019 from tea rhizoplane.</title>
        <authorList>
            <person name="Thakur R."/>
            <person name="Swarnkar M.K."/>
            <person name="Gulati A."/>
        </authorList>
    </citation>
    <scope>NUCLEOTIDE SEQUENCE [LARGE SCALE GENOMIC DNA]</scope>
    <source>
        <strain evidence="4">BIHB4019</strain>
    </source>
</reference>
<accession>A0A1B2DPW4</accession>
<dbReference type="RefSeq" id="WP_099520751.1">
    <property type="nucleotide sequence ID" value="NZ_CP016808.1"/>
</dbReference>
<dbReference type="GO" id="GO:0016740">
    <property type="term" value="F:transferase activity"/>
    <property type="evidence" value="ECO:0007669"/>
    <property type="project" value="UniProtKB-KW"/>
</dbReference>
<keyword evidence="4" id="KW-0808">Transferase</keyword>
<evidence type="ECO:0000256" key="2">
    <source>
        <dbReference type="PIRSR" id="PIRSR620019-2"/>
    </source>
</evidence>
<dbReference type="AlphaFoldDB" id="A0A1B2DPW4"/>
<dbReference type="InterPro" id="IPR041561">
    <property type="entry name" value="PglD_N"/>
</dbReference>
<dbReference type="InterPro" id="IPR050179">
    <property type="entry name" value="Trans_hexapeptide_repeat"/>
</dbReference>
<dbReference type="InterPro" id="IPR020019">
    <property type="entry name" value="AcTrfase_PglD-like"/>
</dbReference>
<feature type="binding site" evidence="2">
    <location>
        <position position="151"/>
    </location>
    <ligand>
        <name>acetyl-CoA</name>
        <dbReference type="ChEBI" id="CHEBI:57288"/>
    </ligand>
</feature>